<feature type="compositionally biased region" description="Basic and acidic residues" evidence="1">
    <location>
        <begin position="311"/>
        <end position="326"/>
    </location>
</feature>
<evidence type="ECO:0000313" key="2">
    <source>
        <dbReference type="EMBL" id="OMJ07940.1"/>
    </source>
</evidence>
<dbReference type="InterPro" id="IPR016095">
    <property type="entry name" value="Ribosomal_uL1_3-a/b-sand"/>
</dbReference>
<feature type="region of interest" description="Disordered" evidence="1">
    <location>
        <begin position="250"/>
        <end position="382"/>
    </location>
</feature>
<dbReference type="InterPro" id="IPR023674">
    <property type="entry name" value="Ribosomal_uL1-like"/>
</dbReference>
<organism evidence="2 3">
    <name type="scientific">Smittium culicis</name>
    <dbReference type="NCBI Taxonomy" id="133412"/>
    <lineage>
        <taxon>Eukaryota</taxon>
        <taxon>Fungi</taxon>
        <taxon>Fungi incertae sedis</taxon>
        <taxon>Zoopagomycota</taxon>
        <taxon>Kickxellomycotina</taxon>
        <taxon>Harpellomycetes</taxon>
        <taxon>Harpellales</taxon>
        <taxon>Legeriomycetaceae</taxon>
        <taxon>Smittium</taxon>
    </lineage>
</organism>
<dbReference type="AlphaFoldDB" id="A0A1R1WZY6"/>
<evidence type="ECO:0000256" key="1">
    <source>
        <dbReference type="SAM" id="MobiDB-lite"/>
    </source>
</evidence>
<protein>
    <submittedName>
        <fullName evidence="2">Putative ribosome biogenesis protein</fullName>
    </submittedName>
</protein>
<dbReference type="Gene3D" id="3.40.50.790">
    <property type="match status" value="1"/>
</dbReference>
<comment type="caution">
    <text evidence="2">The sequence shown here is derived from an EMBL/GenBank/DDBJ whole genome shotgun (WGS) entry which is preliminary data.</text>
</comment>
<dbReference type="EMBL" id="LSSM01007530">
    <property type="protein sequence ID" value="OMJ07940.1"/>
    <property type="molecule type" value="Genomic_DNA"/>
</dbReference>
<accession>A0A1R1WZY6</accession>
<dbReference type="OrthoDB" id="10251727at2759"/>
<dbReference type="Proteomes" id="UP000187429">
    <property type="component" value="Unassembled WGS sequence"/>
</dbReference>
<dbReference type="CDD" id="cd00403">
    <property type="entry name" value="Ribosomal_L1"/>
    <property type="match status" value="1"/>
</dbReference>
<dbReference type="SUPFAM" id="SSF56808">
    <property type="entry name" value="Ribosomal protein L1"/>
    <property type="match status" value="1"/>
</dbReference>
<proteinExistence type="predicted"/>
<feature type="compositionally biased region" description="Basic residues" evidence="1">
    <location>
        <begin position="372"/>
        <end position="382"/>
    </location>
</feature>
<evidence type="ECO:0000313" key="3">
    <source>
        <dbReference type="Proteomes" id="UP000187429"/>
    </source>
</evidence>
<dbReference type="InterPro" id="IPR028364">
    <property type="entry name" value="Ribosomal_uL1/biogenesis"/>
</dbReference>
<keyword evidence="3" id="KW-1185">Reference proteome</keyword>
<sequence length="382" mass="42105">MSQLAIDQDQVLKASSALLEYLAKKASNKSEKVDLLGDDEAETVRLLLTTKNISLKNNFKPARIPLKSSIYNEETSVCLITKDPSKAYDDRVKKSGISFVHKVIDIQALKSTYLPFEARRNLRDSYQLFMVDDRIAPKMPKLLGNKFFERKKQPVNVDLTKSDIKRELVKALNSTYLYPSTGSNLSIKIGSSDFTPEQLCENIINALPHITERIPKKALNIKYLGIKTHSSISLPIYTDVEPVKKRKVESAAVEETPNKSAKKAASSDVKSPKKKAAAEPSSAKKETPVSAVKATKAKKEAPVASPKVAKGKKEVRSAAVEEKKETPVVAVKAPKEKKQPTVTVVKASKEKKEAAVSNDQAVAVKKSPQVNRRSKRTKVAAK</sequence>
<dbReference type="Pfam" id="PF00687">
    <property type="entry name" value="Ribosomal_L1"/>
    <property type="match status" value="1"/>
</dbReference>
<reference evidence="3" key="1">
    <citation type="submission" date="2017-01" db="EMBL/GenBank/DDBJ databases">
        <authorList>
            <person name="Wang Y."/>
            <person name="White M."/>
            <person name="Kvist S."/>
            <person name="Moncalvo J.-M."/>
        </authorList>
    </citation>
    <scope>NUCLEOTIDE SEQUENCE [LARGE SCALE GENOMIC DNA]</scope>
    <source>
        <strain evidence="3">ID-206-W2</strain>
    </source>
</reference>
<name>A0A1R1WZY6_9FUNG</name>
<gene>
    <name evidence="2" type="ORF">AYI69_g11256</name>
</gene>